<name>A0A3P7XA59_HAEPC</name>
<gene>
    <name evidence="1" type="ORF">HPLM_LOCUS4157</name>
</gene>
<dbReference type="Proteomes" id="UP000268014">
    <property type="component" value="Unassembled WGS sequence"/>
</dbReference>
<reference evidence="1 2" key="1">
    <citation type="submission" date="2018-11" db="EMBL/GenBank/DDBJ databases">
        <authorList>
            <consortium name="Pathogen Informatics"/>
        </authorList>
    </citation>
    <scope>NUCLEOTIDE SEQUENCE [LARGE SCALE GENOMIC DNA]</scope>
    <source>
        <strain evidence="1 2">MHpl1</strain>
    </source>
</reference>
<sequence>MILPVIPAIQNTNPAQNSALSTSSKWSLIIPITRVTSKRTSR</sequence>
<dbReference type="EMBL" id="UZAF01016179">
    <property type="protein sequence ID" value="VDO22555.1"/>
    <property type="molecule type" value="Genomic_DNA"/>
</dbReference>
<protein>
    <submittedName>
        <fullName evidence="1">Uncharacterized protein</fullName>
    </submittedName>
</protein>
<evidence type="ECO:0000313" key="1">
    <source>
        <dbReference type="EMBL" id="VDO22555.1"/>
    </source>
</evidence>
<keyword evidence="2" id="KW-1185">Reference proteome</keyword>
<evidence type="ECO:0000313" key="2">
    <source>
        <dbReference type="Proteomes" id="UP000268014"/>
    </source>
</evidence>
<accession>A0A3P7XA59</accession>
<proteinExistence type="predicted"/>
<dbReference type="AlphaFoldDB" id="A0A3P7XA59"/>
<organism evidence="1 2">
    <name type="scientific">Haemonchus placei</name>
    <name type="common">Barber's pole worm</name>
    <dbReference type="NCBI Taxonomy" id="6290"/>
    <lineage>
        <taxon>Eukaryota</taxon>
        <taxon>Metazoa</taxon>
        <taxon>Ecdysozoa</taxon>
        <taxon>Nematoda</taxon>
        <taxon>Chromadorea</taxon>
        <taxon>Rhabditida</taxon>
        <taxon>Rhabditina</taxon>
        <taxon>Rhabditomorpha</taxon>
        <taxon>Strongyloidea</taxon>
        <taxon>Trichostrongylidae</taxon>
        <taxon>Haemonchus</taxon>
    </lineage>
</organism>